<comment type="caution">
    <text evidence="6">The sequence shown here is derived from an EMBL/GenBank/DDBJ whole genome shotgun (WGS) entry which is preliminary data.</text>
</comment>
<dbReference type="Gene3D" id="3.50.50.60">
    <property type="entry name" value="FAD/NAD(P)-binding domain"/>
    <property type="match status" value="1"/>
</dbReference>
<dbReference type="SUPFAM" id="SSF51905">
    <property type="entry name" value="FAD/NAD(P)-binding domain"/>
    <property type="match status" value="1"/>
</dbReference>
<keyword evidence="3" id="KW-0560">Oxidoreductase</keyword>
<name>A0AAN6X450_9PEZI</name>
<proteinExistence type="predicted"/>
<keyword evidence="2" id="KW-0274">FAD</keyword>
<dbReference type="EMBL" id="MU864361">
    <property type="protein sequence ID" value="KAK4191052.1"/>
    <property type="molecule type" value="Genomic_DNA"/>
</dbReference>
<dbReference type="PANTHER" id="PTHR46972:SF1">
    <property type="entry name" value="FAD DEPENDENT OXIDOREDUCTASE DOMAIN-CONTAINING PROTEIN"/>
    <property type="match status" value="1"/>
</dbReference>
<dbReference type="Pfam" id="PF01494">
    <property type="entry name" value="FAD_binding_3"/>
    <property type="match status" value="1"/>
</dbReference>
<dbReference type="GO" id="GO:0071949">
    <property type="term" value="F:FAD binding"/>
    <property type="evidence" value="ECO:0007669"/>
    <property type="project" value="InterPro"/>
</dbReference>
<evidence type="ECO:0000313" key="7">
    <source>
        <dbReference type="Proteomes" id="UP001302126"/>
    </source>
</evidence>
<evidence type="ECO:0000256" key="3">
    <source>
        <dbReference type="ARBA" id="ARBA00023002"/>
    </source>
</evidence>
<dbReference type="PRINTS" id="PR00420">
    <property type="entry name" value="RNGMNOXGNASE"/>
</dbReference>
<evidence type="ECO:0000313" key="6">
    <source>
        <dbReference type="EMBL" id="KAK4191052.1"/>
    </source>
</evidence>
<dbReference type="GO" id="GO:0004497">
    <property type="term" value="F:monooxygenase activity"/>
    <property type="evidence" value="ECO:0007669"/>
    <property type="project" value="UniProtKB-KW"/>
</dbReference>
<evidence type="ECO:0000259" key="5">
    <source>
        <dbReference type="Pfam" id="PF01494"/>
    </source>
</evidence>
<dbReference type="InterPro" id="IPR002938">
    <property type="entry name" value="FAD-bd"/>
</dbReference>
<sequence length="394" mass="43198">MSPPSIAIIGAGPAGLTLARLLEVKGIDYVVFERDASPDISNRAGGSLDIHPETGQHALREAGLFEEFQKLARYEDTAMTIADKHGKRLLKGGEGQDRPEIDRLQLRQILIVSIPHEKIKWGHGLVSASLDPESNKPVLTFSNEAKLSGFKLVVGADGAWSKLRSLITTSTPTYTGKSYIETRITLTNPLHPTVASRMGAGMFIAIGDQKLVISQRQGDSSYRTYFGVSVPPGFFQSHSLSPQPNLTTEETETNLRNILLSDRFFADWDEEYHSLIKNGTNFRPWPLYSLSKESITESWKSVPGLTLIGDAAHLCIPNGEGVNLAMTDALRLAEAIAAYGVERVDKAVKEYEEDMFPRAIETITEGWSMADGMFGEGPEKLLAFMEMVAGGGER</sequence>
<organism evidence="6 7">
    <name type="scientific">Podospora australis</name>
    <dbReference type="NCBI Taxonomy" id="1536484"/>
    <lineage>
        <taxon>Eukaryota</taxon>
        <taxon>Fungi</taxon>
        <taxon>Dikarya</taxon>
        <taxon>Ascomycota</taxon>
        <taxon>Pezizomycotina</taxon>
        <taxon>Sordariomycetes</taxon>
        <taxon>Sordariomycetidae</taxon>
        <taxon>Sordariales</taxon>
        <taxon>Podosporaceae</taxon>
        <taxon>Podospora</taxon>
    </lineage>
</organism>
<evidence type="ECO:0000256" key="1">
    <source>
        <dbReference type="ARBA" id="ARBA00022630"/>
    </source>
</evidence>
<evidence type="ECO:0000256" key="4">
    <source>
        <dbReference type="ARBA" id="ARBA00023033"/>
    </source>
</evidence>
<reference evidence="6" key="2">
    <citation type="submission" date="2023-05" db="EMBL/GenBank/DDBJ databases">
        <authorList>
            <consortium name="Lawrence Berkeley National Laboratory"/>
            <person name="Steindorff A."/>
            <person name="Hensen N."/>
            <person name="Bonometti L."/>
            <person name="Westerberg I."/>
            <person name="Brannstrom I.O."/>
            <person name="Guillou S."/>
            <person name="Cros-Aarteil S."/>
            <person name="Calhoun S."/>
            <person name="Haridas S."/>
            <person name="Kuo A."/>
            <person name="Mondo S."/>
            <person name="Pangilinan J."/>
            <person name="Riley R."/>
            <person name="Labutti K."/>
            <person name="Andreopoulos B."/>
            <person name="Lipzen A."/>
            <person name="Chen C."/>
            <person name="Yanf M."/>
            <person name="Daum C."/>
            <person name="Ng V."/>
            <person name="Clum A."/>
            <person name="Ohm R."/>
            <person name="Martin F."/>
            <person name="Silar P."/>
            <person name="Natvig D."/>
            <person name="Lalanne C."/>
            <person name="Gautier V."/>
            <person name="Ament-Velasquez S.L."/>
            <person name="Kruys A."/>
            <person name="Hutchinson M.I."/>
            <person name="Powell A.J."/>
            <person name="Barry K."/>
            <person name="Miller A.N."/>
            <person name="Grigoriev I.V."/>
            <person name="Debuchy R."/>
            <person name="Gladieux P."/>
            <person name="Thoren M.H."/>
            <person name="Johannesson H."/>
        </authorList>
    </citation>
    <scope>NUCLEOTIDE SEQUENCE</scope>
    <source>
        <strain evidence="6">PSN309</strain>
    </source>
</reference>
<dbReference type="InterPro" id="IPR036188">
    <property type="entry name" value="FAD/NAD-bd_sf"/>
</dbReference>
<keyword evidence="1" id="KW-0285">Flavoprotein</keyword>
<dbReference type="PANTHER" id="PTHR46972">
    <property type="entry name" value="MONOOXYGENASE ASQM-RELATED"/>
    <property type="match status" value="1"/>
</dbReference>
<feature type="domain" description="FAD-binding" evidence="5">
    <location>
        <begin position="6"/>
        <end position="360"/>
    </location>
</feature>
<protein>
    <recommendedName>
        <fullName evidence="5">FAD-binding domain-containing protein</fullName>
    </recommendedName>
</protein>
<dbReference type="AlphaFoldDB" id="A0AAN6X450"/>
<evidence type="ECO:0000256" key="2">
    <source>
        <dbReference type="ARBA" id="ARBA00022827"/>
    </source>
</evidence>
<gene>
    <name evidence="6" type="ORF">QBC35DRAFT_488082</name>
</gene>
<reference evidence="6" key="1">
    <citation type="journal article" date="2023" name="Mol. Phylogenet. Evol.">
        <title>Genome-scale phylogeny and comparative genomics of the fungal order Sordariales.</title>
        <authorList>
            <person name="Hensen N."/>
            <person name="Bonometti L."/>
            <person name="Westerberg I."/>
            <person name="Brannstrom I.O."/>
            <person name="Guillou S."/>
            <person name="Cros-Aarteil S."/>
            <person name="Calhoun S."/>
            <person name="Haridas S."/>
            <person name="Kuo A."/>
            <person name="Mondo S."/>
            <person name="Pangilinan J."/>
            <person name="Riley R."/>
            <person name="LaButti K."/>
            <person name="Andreopoulos B."/>
            <person name="Lipzen A."/>
            <person name="Chen C."/>
            <person name="Yan M."/>
            <person name="Daum C."/>
            <person name="Ng V."/>
            <person name="Clum A."/>
            <person name="Steindorff A."/>
            <person name="Ohm R.A."/>
            <person name="Martin F."/>
            <person name="Silar P."/>
            <person name="Natvig D.O."/>
            <person name="Lalanne C."/>
            <person name="Gautier V."/>
            <person name="Ament-Velasquez S.L."/>
            <person name="Kruys A."/>
            <person name="Hutchinson M.I."/>
            <person name="Powell A.J."/>
            <person name="Barry K."/>
            <person name="Miller A.N."/>
            <person name="Grigoriev I.V."/>
            <person name="Debuchy R."/>
            <person name="Gladieux P."/>
            <person name="Hiltunen Thoren M."/>
            <person name="Johannesson H."/>
        </authorList>
    </citation>
    <scope>NUCLEOTIDE SEQUENCE</scope>
    <source>
        <strain evidence="6">PSN309</strain>
    </source>
</reference>
<keyword evidence="7" id="KW-1185">Reference proteome</keyword>
<accession>A0AAN6X450</accession>
<keyword evidence="4" id="KW-0503">Monooxygenase</keyword>
<dbReference type="Proteomes" id="UP001302126">
    <property type="component" value="Unassembled WGS sequence"/>
</dbReference>